<evidence type="ECO:0000256" key="1">
    <source>
        <dbReference type="SAM" id="MobiDB-lite"/>
    </source>
</evidence>
<feature type="region of interest" description="Disordered" evidence="1">
    <location>
        <begin position="69"/>
        <end position="93"/>
    </location>
</feature>
<feature type="compositionally biased region" description="Polar residues" evidence="1">
    <location>
        <begin position="74"/>
        <end position="84"/>
    </location>
</feature>
<sequence length="93" mass="10715">MLIYKWIIQRVGNEMESAFSGFTSSSSQCLSLPRQEHIAIYSHQDDGSWRSGLDHGTRFMWDYQDWGRGRTPDNSKSGRNQSEMIQRKKAGSV</sequence>
<evidence type="ECO:0000313" key="3">
    <source>
        <dbReference type="Proteomes" id="UP000823674"/>
    </source>
</evidence>
<protein>
    <submittedName>
        <fullName evidence="2">Uncharacterized protein</fullName>
    </submittedName>
</protein>
<accession>A0ABQ7MEL7</accession>
<proteinExistence type="predicted"/>
<gene>
    <name evidence="2" type="primary">A05g503830.1_BraROA</name>
    <name evidence="2" type="ORF">IGI04_019016</name>
</gene>
<comment type="caution">
    <text evidence="2">The sequence shown here is derived from an EMBL/GenBank/DDBJ whole genome shotgun (WGS) entry which is preliminary data.</text>
</comment>
<reference evidence="2 3" key="1">
    <citation type="submission" date="2021-03" db="EMBL/GenBank/DDBJ databases">
        <authorList>
            <person name="King G.J."/>
            <person name="Bancroft I."/>
            <person name="Baten A."/>
            <person name="Bloomfield J."/>
            <person name="Borpatragohain P."/>
            <person name="He Z."/>
            <person name="Irish N."/>
            <person name="Irwin J."/>
            <person name="Liu K."/>
            <person name="Mauleon R.P."/>
            <person name="Moore J."/>
            <person name="Morris R."/>
            <person name="Ostergaard L."/>
            <person name="Wang B."/>
            <person name="Wells R."/>
        </authorList>
    </citation>
    <scope>NUCLEOTIDE SEQUENCE [LARGE SCALE GENOMIC DNA]</scope>
    <source>
        <strain evidence="2">R-o-18</strain>
        <tissue evidence="2">Leaf</tissue>
    </source>
</reference>
<dbReference type="Proteomes" id="UP000823674">
    <property type="component" value="Chromosome A05"/>
</dbReference>
<organism evidence="2 3">
    <name type="scientific">Brassica rapa subsp. trilocularis</name>
    <dbReference type="NCBI Taxonomy" id="1813537"/>
    <lineage>
        <taxon>Eukaryota</taxon>
        <taxon>Viridiplantae</taxon>
        <taxon>Streptophyta</taxon>
        <taxon>Embryophyta</taxon>
        <taxon>Tracheophyta</taxon>
        <taxon>Spermatophyta</taxon>
        <taxon>Magnoliopsida</taxon>
        <taxon>eudicotyledons</taxon>
        <taxon>Gunneridae</taxon>
        <taxon>Pentapetalae</taxon>
        <taxon>rosids</taxon>
        <taxon>malvids</taxon>
        <taxon>Brassicales</taxon>
        <taxon>Brassicaceae</taxon>
        <taxon>Brassiceae</taxon>
        <taxon>Brassica</taxon>
    </lineage>
</organism>
<keyword evidence="3" id="KW-1185">Reference proteome</keyword>
<name>A0ABQ7MEL7_BRACM</name>
<evidence type="ECO:0000313" key="2">
    <source>
        <dbReference type="EMBL" id="KAG5397202.1"/>
    </source>
</evidence>
<dbReference type="EMBL" id="JADBGQ010000005">
    <property type="protein sequence ID" value="KAG5397202.1"/>
    <property type="molecule type" value="Genomic_DNA"/>
</dbReference>